<protein>
    <submittedName>
        <fullName evidence="9">Glycosyltransferase family 2 protein</fullName>
    </submittedName>
</protein>
<dbReference type="PANTHER" id="PTHR48090:SF1">
    <property type="entry name" value="PROPHAGE BACTOPRENOL GLUCOSYL TRANSFERASE HOMOLOG"/>
    <property type="match status" value="1"/>
</dbReference>
<dbReference type="SUPFAM" id="SSF53448">
    <property type="entry name" value="Nucleotide-diphospho-sugar transferases"/>
    <property type="match status" value="1"/>
</dbReference>
<evidence type="ECO:0000259" key="8">
    <source>
        <dbReference type="Pfam" id="PF00535"/>
    </source>
</evidence>
<proteinExistence type="predicted"/>
<keyword evidence="2" id="KW-0328">Glycosyltransferase</keyword>
<reference evidence="9" key="1">
    <citation type="submission" date="2020-10" db="EMBL/GenBank/DDBJ databases">
        <authorList>
            <person name="Gilroy R."/>
        </authorList>
    </citation>
    <scope>NUCLEOTIDE SEQUENCE</scope>
    <source>
        <strain evidence="9">CHK154-7741</strain>
    </source>
</reference>
<dbReference type="InterPro" id="IPR001173">
    <property type="entry name" value="Glyco_trans_2-like"/>
</dbReference>
<accession>A0A9D1N0Q8</accession>
<keyword evidence="6 7" id="KW-0472">Membrane</keyword>
<evidence type="ECO:0000256" key="1">
    <source>
        <dbReference type="ARBA" id="ARBA00004141"/>
    </source>
</evidence>
<evidence type="ECO:0000256" key="5">
    <source>
        <dbReference type="ARBA" id="ARBA00022989"/>
    </source>
</evidence>
<evidence type="ECO:0000256" key="3">
    <source>
        <dbReference type="ARBA" id="ARBA00022679"/>
    </source>
</evidence>
<dbReference type="InterPro" id="IPR029044">
    <property type="entry name" value="Nucleotide-diphossugar_trans"/>
</dbReference>
<keyword evidence="4 7" id="KW-0812">Transmembrane</keyword>
<evidence type="ECO:0000313" key="9">
    <source>
        <dbReference type="EMBL" id="HIU92969.1"/>
    </source>
</evidence>
<keyword evidence="3" id="KW-0808">Transferase</keyword>
<dbReference type="GO" id="GO:0016757">
    <property type="term" value="F:glycosyltransferase activity"/>
    <property type="evidence" value="ECO:0007669"/>
    <property type="project" value="UniProtKB-KW"/>
</dbReference>
<comment type="subcellular location">
    <subcellularLocation>
        <location evidence="1">Membrane</location>
        <topology evidence="1">Multi-pass membrane protein</topology>
    </subcellularLocation>
</comment>
<organism evidence="9 10">
    <name type="scientific">Candidatus Limenecus avicola</name>
    <dbReference type="NCBI Taxonomy" id="2840847"/>
    <lineage>
        <taxon>Bacteria</taxon>
        <taxon>Bacillati</taxon>
        <taxon>Bacillota</taxon>
        <taxon>Clostridia</taxon>
        <taxon>Eubacteriales</taxon>
        <taxon>Clostridiaceae</taxon>
        <taxon>Clostridiaceae incertae sedis</taxon>
        <taxon>Candidatus Limenecus</taxon>
    </lineage>
</organism>
<dbReference type="Proteomes" id="UP000886748">
    <property type="component" value="Unassembled WGS sequence"/>
</dbReference>
<evidence type="ECO:0000313" key="10">
    <source>
        <dbReference type="Proteomes" id="UP000886748"/>
    </source>
</evidence>
<sequence length="312" mass="35862">MKKISLISSCYNEEENLDTLYDRVVKAIEPYSNNYEFEYILLDNGSSDNTEGKLRELAQKDKRIKVILNARNFGHIRSPYYGMVQCSGDAIIYLASDLQDPPELIGDFIKKWEDGYKIVLGKKTQSEESFPMFMIRTAYYELISRIADDDTSLVKNCTGFGLFDRCVIDIIKQLDDPYPYIRGLICDIGFEKAFVEYKQPSRRRGISKNNFYSLYDNAMIGIVKHSKVPLRLMTFLGFGLSFLSLGVAVFYFILKLMFWNEFALGLAPIIISLFFLGSVQLFCMGVLGEYIGAIYTRVNKKPVVVEKERINF</sequence>
<dbReference type="EMBL" id="DVOD01000055">
    <property type="protein sequence ID" value="HIU92969.1"/>
    <property type="molecule type" value="Genomic_DNA"/>
</dbReference>
<feature type="transmembrane region" description="Helical" evidence="7">
    <location>
        <begin position="232"/>
        <end position="254"/>
    </location>
</feature>
<dbReference type="InterPro" id="IPR050256">
    <property type="entry name" value="Glycosyltransferase_2"/>
</dbReference>
<evidence type="ECO:0000256" key="2">
    <source>
        <dbReference type="ARBA" id="ARBA00022676"/>
    </source>
</evidence>
<name>A0A9D1N0Q8_9CLOT</name>
<evidence type="ECO:0000256" key="6">
    <source>
        <dbReference type="ARBA" id="ARBA00023136"/>
    </source>
</evidence>
<keyword evidence="5 7" id="KW-1133">Transmembrane helix</keyword>
<reference evidence="9" key="2">
    <citation type="journal article" date="2021" name="PeerJ">
        <title>Extensive microbial diversity within the chicken gut microbiome revealed by metagenomics and culture.</title>
        <authorList>
            <person name="Gilroy R."/>
            <person name="Ravi A."/>
            <person name="Getino M."/>
            <person name="Pursley I."/>
            <person name="Horton D.L."/>
            <person name="Alikhan N.F."/>
            <person name="Baker D."/>
            <person name="Gharbi K."/>
            <person name="Hall N."/>
            <person name="Watson M."/>
            <person name="Adriaenssens E.M."/>
            <person name="Foster-Nyarko E."/>
            <person name="Jarju S."/>
            <person name="Secka A."/>
            <person name="Antonio M."/>
            <person name="Oren A."/>
            <person name="Chaudhuri R.R."/>
            <person name="La Ragione R."/>
            <person name="Hildebrand F."/>
            <person name="Pallen M.J."/>
        </authorList>
    </citation>
    <scope>NUCLEOTIDE SEQUENCE</scope>
    <source>
        <strain evidence="9">CHK154-7741</strain>
    </source>
</reference>
<feature type="domain" description="Glycosyltransferase 2-like" evidence="8">
    <location>
        <begin position="5"/>
        <end position="129"/>
    </location>
</feature>
<dbReference type="PANTHER" id="PTHR48090">
    <property type="entry name" value="UNDECAPRENYL-PHOSPHATE 4-DEOXY-4-FORMAMIDO-L-ARABINOSE TRANSFERASE-RELATED"/>
    <property type="match status" value="1"/>
</dbReference>
<evidence type="ECO:0000256" key="7">
    <source>
        <dbReference type="SAM" id="Phobius"/>
    </source>
</evidence>
<dbReference type="Gene3D" id="3.90.550.10">
    <property type="entry name" value="Spore Coat Polysaccharide Biosynthesis Protein SpsA, Chain A"/>
    <property type="match status" value="1"/>
</dbReference>
<feature type="transmembrane region" description="Helical" evidence="7">
    <location>
        <begin position="266"/>
        <end position="291"/>
    </location>
</feature>
<gene>
    <name evidence="9" type="ORF">IAD26_07540</name>
</gene>
<comment type="caution">
    <text evidence="9">The sequence shown here is derived from an EMBL/GenBank/DDBJ whole genome shotgun (WGS) entry which is preliminary data.</text>
</comment>
<dbReference type="CDD" id="cd04187">
    <property type="entry name" value="DPM1_like_bac"/>
    <property type="match status" value="1"/>
</dbReference>
<dbReference type="Pfam" id="PF00535">
    <property type="entry name" value="Glycos_transf_2"/>
    <property type="match status" value="1"/>
</dbReference>
<dbReference type="AlphaFoldDB" id="A0A9D1N0Q8"/>
<evidence type="ECO:0000256" key="4">
    <source>
        <dbReference type="ARBA" id="ARBA00022692"/>
    </source>
</evidence>
<dbReference type="GO" id="GO:0005886">
    <property type="term" value="C:plasma membrane"/>
    <property type="evidence" value="ECO:0007669"/>
    <property type="project" value="TreeGrafter"/>
</dbReference>